<protein>
    <submittedName>
        <fullName evidence="1">Uncharacterized protein</fullName>
    </submittedName>
</protein>
<reference evidence="2 4" key="2">
    <citation type="submission" date="2022-04" db="EMBL/GenBank/DDBJ databases">
        <title>Chromosome-level reference genomes for two strains of Caenorhabditis briggsae: an improved platform for comparative genomics.</title>
        <authorList>
            <person name="Stevens L."/>
            <person name="Andersen E."/>
        </authorList>
    </citation>
    <scope>NUCLEOTIDE SEQUENCE [LARGE SCALE GENOMIC DNA]</scope>
    <source>
        <strain evidence="2">VX34</strain>
        <tissue evidence="2">Whole-organism</tissue>
    </source>
</reference>
<name>A0AAE9D211_CAEBR</name>
<sequence length="281" mass="33226">MTAAQDKSRVYEALKLDADIALPPILPLFVPKFNLTIERAQEIVDQMQVMPLPPTPPPEPTKQMPVDREFIDLLHELRPTPFLWPKPADYIMSEEDQKLWNATRMREYRRKSNELIERSKEMLNGLKAQCTINTVILKNLLDKNTVEEEVKRKASQFLRISQDSLMLIPEILQLFQQYWRHREKAAESHFEMKSLVYLEKVFKLMNDYEIRKANKARSRSLTQMMKKIKDATLKAEAYEFFMDNKRVRKVIAELHSVDTKFKETVEFWLVQQLQPISSDVK</sequence>
<evidence type="ECO:0000313" key="3">
    <source>
        <dbReference type="Proteomes" id="UP000827892"/>
    </source>
</evidence>
<keyword evidence="4" id="KW-1185">Reference proteome</keyword>
<gene>
    <name evidence="1" type="ORF">L3Y34_008138</name>
    <name evidence="2" type="ORF">L5515_007986</name>
</gene>
<dbReference type="EMBL" id="CP092624">
    <property type="protein sequence ID" value="UMM35285.1"/>
    <property type="molecule type" value="Genomic_DNA"/>
</dbReference>
<evidence type="ECO:0000313" key="4">
    <source>
        <dbReference type="Proteomes" id="UP000829354"/>
    </source>
</evidence>
<proteinExistence type="predicted"/>
<organism evidence="1 3">
    <name type="scientific">Caenorhabditis briggsae</name>
    <dbReference type="NCBI Taxonomy" id="6238"/>
    <lineage>
        <taxon>Eukaryota</taxon>
        <taxon>Metazoa</taxon>
        <taxon>Ecdysozoa</taxon>
        <taxon>Nematoda</taxon>
        <taxon>Chromadorea</taxon>
        <taxon>Rhabditida</taxon>
        <taxon>Rhabditina</taxon>
        <taxon>Rhabditomorpha</taxon>
        <taxon>Rhabditoidea</taxon>
        <taxon>Rhabditidae</taxon>
        <taxon>Peloderinae</taxon>
        <taxon>Caenorhabditis</taxon>
    </lineage>
</organism>
<evidence type="ECO:0000313" key="1">
    <source>
        <dbReference type="EMBL" id="ULT89476.1"/>
    </source>
</evidence>
<dbReference type="Proteomes" id="UP000829354">
    <property type="component" value="Chromosome V"/>
</dbReference>
<dbReference type="AlphaFoldDB" id="A0AAE9D211"/>
<evidence type="ECO:0000313" key="2">
    <source>
        <dbReference type="EMBL" id="UMM35285.1"/>
    </source>
</evidence>
<dbReference type="EMBL" id="CP090895">
    <property type="protein sequence ID" value="ULT89476.1"/>
    <property type="molecule type" value="Genomic_DNA"/>
</dbReference>
<accession>A0AAE9D211</accession>
<reference evidence="1 3" key="1">
    <citation type="submission" date="2022-02" db="EMBL/GenBank/DDBJ databases">
        <title>Chromosome-level reference genomes for two strains of Caenorhabditis briggsae: an improved platform for comparative genomics.</title>
        <authorList>
            <person name="Stevens L."/>
            <person name="Andersen E.C."/>
        </authorList>
    </citation>
    <scope>NUCLEOTIDE SEQUENCE [LARGE SCALE GENOMIC DNA]</scope>
    <source>
        <strain evidence="1">QX1410_ONT</strain>
        <tissue evidence="1">Whole-organism</tissue>
    </source>
</reference>
<dbReference type="Proteomes" id="UP000827892">
    <property type="component" value="Chromosome V"/>
</dbReference>